<dbReference type="InterPro" id="IPR011006">
    <property type="entry name" value="CheY-like_superfamily"/>
</dbReference>
<dbReference type="SUPFAM" id="SSF46894">
    <property type="entry name" value="C-terminal effector domain of the bipartite response regulators"/>
    <property type="match status" value="1"/>
</dbReference>
<evidence type="ECO:0000256" key="5">
    <source>
        <dbReference type="ARBA" id="ARBA00023015"/>
    </source>
</evidence>
<dbReference type="SUPFAM" id="SSF52172">
    <property type="entry name" value="CheY-like"/>
    <property type="match status" value="1"/>
</dbReference>
<feature type="DNA-binding region" description="OmpR/PhoB-type" evidence="9">
    <location>
        <begin position="124"/>
        <end position="225"/>
    </location>
</feature>
<name>A0AAX2D7N8_9PSED</name>
<dbReference type="GO" id="GO:0032993">
    <property type="term" value="C:protein-DNA complex"/>
    <property type="evidence" value="ECO:0007669"/>
    <property type="project" value="TreeGrafter"/>
</dbReference>
<keyword evidence="7" id="KW-0804">Transcription</keyword>
<keyword evidence="6 9" id="KW-0238">DNA-binding</keyword>
<reference evidence="12 13" key="1">
    <citation type="submission" date="2016-10" db="EMBL/GenBank/DDBJ databases">
        <authorList>
            <person name="Varghese N."/>
            <person name="Submissions S."/>
        </authorList>
    </citation>
    <scope>NUCLEOTIDE SEQUENCE [LARGE SCALE GENOMIC DNA]</scope>
    <source>
        <strain evidence="12 13">DSM 16733</strain>
    </source>
</reference>
<dbReference type="GO" id="GO:0045893">
    <property type="term" value="P:positive regulation of DNA-templated transcription"/>
    <property type="evidence" value="ECO:0007669"/>
    <property type="project" value="UniProtKB-ARBA"/>
</dbReference>
<dbReference type="PANTHER" id="PTHR48111:SF6">
    <property type="entry name" value="TRANSCRIPTIONAL REGULATORY PROTEIN CREB"/>
    <property type="match status" value="1"/>
</dbReference>
<dbReference type="CDD" id="cd00383">
    <property type="entry name" value="trans_reg_C"/>
    <property type="match status" value="1"/>
</dbReference>
<dbReference type="Gene3D" id="3.40.50.2300">
    <property type="match status" value="1"/>
</dbReference>
<dbReference type="Gene3D" id="6.10.250.690">
    <property type="match status" value="1"/>
</dbReference>
<dbReference type="GO" id="GO:0000156">
    <property type="term" value="F:phosphorelay response regulator activity"/>
    <property type="evidence" value="ECO:0007669"/>
    <property type="project" value="TreeGrafter"/>
</dbReference>
<dbReference type="Pfam" id="PF00486">
    <property type="entry name" value="Trans_reg_C"/>
    <property type="match status" value="1"/>
</dbReference>
<dbReference type="NCBIfam" id="NF008296">
    <property type="entry name" value="PRK11083.1"/>
    <property type="match status" value="1"/>
</dbReference>
<dbReference type="GO" id="GO:0005829">
    <property type="term" value="C:cytosol"/>
    <property type="evidence" value="ECO:0007669"/>
    <property type="project" value="TreeGrafter"/>
</dbReference>
<dbReference type="PROSITE" id="PS50110">
    <property type="entry name" value="RESPONSE_REGULATORY"/>
    <property type="match status" value="1"/>
</dbReference>
<evidence type="ECO:0000256" key="2">
    <source>
        <dbReference type="ARBA" id="ARBA00022490"/>
    </source>
</evidence>
<comment type="subcellular location">
    <subcellularLocation>
        <location evidence="1">Cytoplasm</location>
    </subcellularLocation>
</comment>
<dbReference type="Pfam" id="PF00072">
    <property type="entry name" value="Response_reg"/>
    <property type="match status" value="1"/>
</dbReference>
<accession>A0AAX2D7N8</accession>
<evidence type="ECO:0000259" key="10">
    <source>
        <dbReference type="PROSITE" id="PS50110"/>
    </source>
</evidence>
<evidence type="ECO:0000313" key="13">
    <source>
        <dbReference type="Proteomes" id="UP000183772"/>
    </source>
</evidence>
<proteinExistence type="predicted"/>
<dbReference type="AlphaFoldDB" id="A0AAX2D7N8"/>
<keyword evidence="3 8" id="KW-0597">Phosphoprotein</keyword>
<dbReference type="GeneID" id="76211375"/>
<dbReference type="Proteomes" id="UP000183772">
    <property type="component" value="Chromosome I"/>
</dbReference>
<dbReference type="FunFam" id="3.40.50.2300:FF:000021">
    <property type="entry name" value="Two-component system response regulator KdpE"/>
    <property type="match status" value="1"/>
</dbReference>
<dbReference type="GO" id="GO:0000987">
    <property type="term" value="F:cis-regulatory region sequence-specific DNA binding"/>
    <property type="evidence" value="ECO:0007669"/>
    <property type="project" value="UniProtKB-ARBA"/>
</dbReference>
<dbReference type="InterPro" id="IPR039420">
    <property type="entry name" value="WalR-like"/>
</dbReference>
<organism evidence="12 13">
    <name type="scientific">Pseudomonas mediterranea</name>
    <dbReference type="NCBI Taxonomy" id="183795"/>
    <lineage>
        <taxon>Bacteria</taxon>
        <taxon>Pseudomonadati</taxon>
        <taxon>Pseudomonadota</taxon>
        <taxon>Gammaproteobacteria</taxon>
        <taxon>Pseudomonadales</taxon>
        <taxon>Pseudomonadaceae</taxon>
        <taxon>Pseudomonas</taxon>
    </lineage>
</organism>
<evidence type="ECO:0000256" key="9">
    <source>
        <dbReference type="PROSITE-ProRule" id="PRU01091"/>
    </source>
</evidence>
<sequence>MPHILIVEDEAAIADTLVFALQGEGFETTWLSLGVAALEHQKNTPADLIILDVGLPDISGFETCKNLRRFSDVPVIFLTARDGEIDRVVGLEIGADDYVVKPFSPREVAARVRAILKRVAPAPRPATELGTALFQVDSDRVQINYRGKPLNLTRHEFRLLNCLLEQPERVFSREQLLDALGVASDAGYERSIDSHIKSVRAKLRLVRAEAEPIQTHRGLGYSYSPGHS</sequence>
<dbReference type="PANTHER" id="PTHR48111">
    <property type="entry name" value="REGULATOR OF RPOS"/>
    <property type="match status" value="1"/>
</dbReference>
<keyword evidence="2" id="KW-0963">Cytoplasm</keyword>
<keyword evidence="5" id="KW-0805">Transcription regulation</keyword>
<dbReference type="InterPro" id="IPR016032">
    <property type="entry name" value="Sig_transdc_resp-reg_C-effctor"/>
</dbReference>
<evidence type="ECO:0000313" key="12">
    <source>
        <dbReference type="EMBL" id="SDU24563.1"/>
    </source>
</evidence>
<evidence type="ECO:0000256" key="7">
    <source>
        <dbReference type="ARBA" id="ARBA00023163"/>
    </source>
</evidence>
<dbReference type="InterPro" id="IPR036388">
    <property type="entry name" value="WH-like_DNA-bd_sf"/>
</dbReference>
<evidence type="ECO:0000259" key="11">
    <source>
        <dbReference type="PROSITE" id="PS51755"/>
    </source>
</evidence>
<dbReference type="RefSeq" id="WP_047702340.1">
    <property type="nucleotide sequence ID" value="NZ_CAKKMJ010000007.1"/>
</dbReference>
<dbReference type="EMBL" id="LT629790">
    <property type="protein sequence ID" value="SDU24563.1"/>
    <property type="molecule type" value="Genomic_DNA"/>
</dbReference>
<dbReference type="InterPro" id="IPR001789">
    <property type="entry name" value="Sig_transdc_resp-reg_receiver"/>
</dbReference>
<gene>
    <name evidence="12" type="ORF">SAMN05216476_1094</name>
</gene>
<feature type="domain" description="OmpR/PhoB-type" evidence="11">
    <location>
        <begin position="124"/>
        <end position="225"/>
    </location>
</feature>
<evidence type="ECO:0000256" key="1">
    <source>
        <dbReference type="ARBA" id="ARBA00004496"/>
    </source>
</evidence>
<dbReference type="Gene3D" id="1.10.10.10">
    <property type="entry name" value="Winged helix-like DNA-binding domain superfamily/Winged helix DNA-binding domain"/>
    <property type="match status" value="1"/>
</dbReference>
<protein>
    <submittedName>
        <fullName evidence="12">Two-component system, OmpR family, catabolic regulation response regulator CreB</fullName>
    </submittedName>
</protein>
<keyword evidence="4" id="KW-0902">Two-component regulatory system</keyword>
<dbReference type="SMART" id="SM00862">
    <property type="entry name" value="Trans_reg_C"/>
    <property type="match status" value="1"/>
</dbReference>
<dbReference type="InterPro" id="IPR001867">
    <property type="entry name" value="OmpR/PhoB-type_DNA-bd"/>
</dbReference>
<dbReference type="PROSITE" id="PS51755">
    <property type="entry name" value="OMPR_PHOB"/>
    <property type="match status" value="1"/>
</dbReference>
<evidence type="ECO:0000256" key="6">
    <source>
        <dbReference type="ARBA" id="ARBA00023125"/>
    </source>
</evidence>
<dbReference type="SMART" id="SM00448">
    <property type="entry name" value="REC"/>
    <property type="match status" value="1"/>
</dbReference>
<keyword evidence="13" id="KW-1185">Reference proteome</keyword>
<feature type="modified residue" description="4-aspartylphosphate" evidence="8">
    <location>
        <position position="52"/>
    </location>
</feature>
<feature type="domain" description="Response regulatory" evidence="10">
    <location>
        <begin position="3"/>
        <end position="116"/>
    </location>
</feature>
<evidence type="ECO:0000256" key="4">
    <source>
        <dbReference type="ARBA" id="ARBA00023012"/>
    </source>
</evidence>
<dbReference type="GO" id="GO:0042802">
    <property type="term" value="F:identical protein binding"/>
    <property type="evidence" value="ECO:0007669"/>
    <property type="project" value="UniProtKB-ARBA"/>
</dbReference>
<evidence type="ECO:0000256" key="3">
    <source>
        <dbReference type="ARBA" id="ARBA00022553"/>
    </source>
</evidence>
<evidence type="ECO:0000256" key="8">
    <source>
        <dbReference type="PROSITE-ProRule" id="PRU00169"/>
    </source>
</evidence>